<dbReference type="RefSeq" id="WP_147312444.1">
    <property type="nucleotide sequence ID" value="NZ_QTTT01000001.1"/>
</dbReference>
<proteinExistence type="predicted"/>
<dbReference type="OrthoDB" id="3541156at2"/>
<protein>
    <submittedName>
        <fullName evidence="1">Uncharacterized protein</fullName>
    </submittedName>
</protein>
<name>A0A3D9SWJ5_9ACTN</name>
<gene>
    <name evidence="1" type="ORF">DFJ69_5838</name>
</gene>
<keyword evidence="2" id="KW-1185">Reference proteome</keyword>
<dbReference type="AlphaFoldDB" id="A0A3D9SWJ5"/>
<sequence length="97" mass="10480">MTDLDIPADLVRLQRAFLDLDARCEEIGRGFPQAVDIAAGLTEPQAEHVAALAEARAERLEAAVLLGQHQWWATIVPGGRHDAKVALLWEARAGSAT</sequence>
<evidence type="ECO:0000313" key="2">
    <source>
        <dbReference type="Proteomes" id="UP000256661"/>
    </source>
</evidence>
<dbReference type="EMBL" id="QTTT01000001">
    <property type="protein sequence ID" value="REF00307.1"/>
    <property type="molecule type" value="Genomic_DNA"/>
</dbReference>
<organism evidence="1 2">
    <name type="scientific">Thermomonospora umbrina</name>
    <dbReference type="NCBI Taxonomy" id="111806"/>
    <lineage>
        <taxon>Bacteria</taxon>
        <taxon>Bacillati</taxon>
        <taxon>Actinomycetota</taxon>
        <taxon>Actinomycetes</taxon>
        <taxon>Streptosporangiales</taxon>
        <taxon>Thermomonosporaceae</taxon>
        <taxon>Thermomonospora</taxon>
    </lineage>
</organism>
<evidence type="ECO:0000313" key="1">
    <source>
        <dbReference type="EMBL" id="REF00307.1"/>
    </source>
</evidence>
<reference evidence="1 2" key="1">
    <citation type="submission" date="2018-08" db="EMBL/GenBank/DDBJ databases">
        <title>Sequencing the genomes of 1000 actinobacteria strains.</title>
        <authorList>
            <person name="Klenk H.-P."/>
        </authorList>
    </citation>
    <scope>NUCLEOTIDE SEQUENCE [LARGE SCALE GENOMIC DNA]</scope>
    <source>
        <strain evidence="1 2">DSM 43927</strain>
    </source>
</reference>
<comment type="caution">
    <text evidence="1">The sequence shown here is derived from an EMBL/GenBank/DDBJ whole genome shotgun (WGS) entry which is preliminary data.</text>
</comment>
<dbReference type="Proteomes" id="UP000256661">
    <property type="component" value="Unassembled WGS sequence"/>
</dbReference>
<accession>A0A3D9SWJ5</accession>